<keyword evidence="1" id="KW-0808">Transferase</keyword>
<dbReference type="AlphaFoldDB" id="A0A1D6HU23"/>
<dbReference type="EMBL" id="CM007650">
    <property type="protein sequence ID" value="ONM51818.1"/>
    <property type="molecule type" value="Genomic_DNA"/>
</dbReference>
<accession>A0A1D6HU23</accession>
<gene>
    <name evidence="1" type="ORF">ZEAMMB73_Zm00001d018977</name>
</gene>
<proteinExistence type="predicted"/>
<evidence type="ECO:0000313" key="1">
    <source>
        <dbReference type="EMBL" id="ONM51818.1"/>
    </source>
</evidence>
<organism evidence="1">
    <name type="scientific">Zea mays</name>
    <name type="common">Maize</name>
    <dbReference type="NCBI Taxonomy" id="4577"/>
    <lineage>
        <taxon>Eukaryota</taxon>
        <taxon>Viridiplantae</taxon>
        <taxon>Streptophyta</taxon>
        <taxon>Embryophyta</taxon>
        <taxon>Tracheophyta</taxon>
        <taxon>Spermatophyta</taxon>
        <taxon>Magnoliopsida</taxon>
        <taxon>Liliopsida</taxon>
        <taxon>Poales</taxon>
        <taxon>Poaceae</taxon>
        <taxon>PACMAD clade</taxon>
        <taxon>Panicoideae</taxon>
        <taxon>Andropogonodae</taxon>
        <taxon>Andropogoneae</taxon>
        <taxon>Tripsacinae</taxon>
        <taxon>Zea</taxon>
    </lineage>
</organism>
<reference evidence="1" key="1">
    <citation type="submission" date="2015-12" db="EMBL/GenBank/DDBJ databases">
        <title>Update maize B73 reference genome by single molecule sequencing technologies.</title>
        <authorList>
            <consortium name="Maize Genome Sequencing Project"/>
            <person name="Ware D."/>
        </authorList>
    </citation>
    <scope>NUCLEOTIDE SEQUENCE [LARGE SCALE GENOMIC DNA]</scope>
    <source>
        <tissue evidence="1">Seedling</tissue>
    </source>
</reference>
<sequence>MLLHCRSSRFLRGGFLFFPINCLLRQYPSTNCLQLVIFFFILVGICTLPCFLKLLSCFSDFCCAV</sequence>
<protein>
    <submittedName>
        <fullName evidence="1">DNA methyl transferase1</fullName>
    </submittedName>
</protein>
<dbReference type="GO" id="GO:0016740">
    <property type="term" value="F:transferase activity"/>
    <property type="evidence" value="ECO:0007669"/>
    <property type="project" value="UniProtKB-KW"/>
</dbReference>
<name>A0A1D6HU23_MAIZE</name>